<gene>
    <name evidence="2" type="ORF">E7512_12595</name>
</gene>
<feature type="domain" description="DUF3870" evidence="1">
    <location>
        <begin position="9"/>
        <end position="100"/>
    </location>
</feature>
<evidence type="ECO:0000313" key="2">
    <source>
        <dbReference type="EMBL" id="MBE6834391.1"/>
    </source>
</evidence>
<feature type="domain" description="DUF3870" evidence="1">
    <location>
        <begin position="133"/>
        <end position="224"/>
    </location>
</feature>
<organism evidence="2 3">
    <name type="scientific">Faecalispora sporosphaeroides</name>
    <dbReference type="NCBI Taxonomy" id="1549"/>
    <lineage>
        <taxon>Bacteria</taxon>
        <taxon>Bacillati</taxon>
        <taxon>Bacillota</taxon>
        <taxon>Clostridia</taxon>
        <taxon>Eubacteriales</taxon>
        <taxon>Oscillospiraceae</taxon>
        <taxon>Faecalispora</taxon>
    </lineage>
</organism>
<sequence>MKKNSGLVYVTGVARPTPDNPIAVNYDRLLVILIFEPETGEIVDAEVNMICSTTRNFIKSLLVGYCLYSDIPQIMENIQSRYWGLSRRALIVCMKDALAKVTDRLRQMGRENLIKETHKKGGTVVRHKEDTICVVGFSKAVNKNPIVIGNQLLIGSFLIKTTTGEILDMQFNTICPKTSEFLSHLILGLSFYTELDEMIRRIQDQYWEDSNRAVITILRDANNKVLNWKLENEKKKNAQNP</sequence>
<evidence type="ECO:0000259" key="1">
    <source>
        <dbReference type="Pfam" id="PF12986"/>
    </source>
</evidence>
<name>A0A928Q4W2_9FIRM</name>
<dbReference type="Pfam" id="PF12986">
    <property type="entry name" value="DUF3870"/>
    <property type="match status" value="2"/>
</dbReference>
<protein>
    <submittedName>
        <fullName evidence="2">DUF3870 domain-containing protein</fullName>
    </submittedName>
</protein>
<dbReference type="EMBL" id="SVNY01000007">
    <property type="protein sequence ID" value="MBE6834391.1"/>
    <property type="molecule type" value="Genomic_DNA"/>
</dbReference>
<reference evidence="2" key="1">
    <citation type="submission" date="2019-04" db="EMBL/GenBank/DDBJ databases">
        <title>Evolution of Biomass-Degrading Anaerobic Consortia Revealed by Metagenomics.</title>
        <authorList>
            <person name="Peng X."/>
        </authorList>
    </citation>
    <scope>NUCLEOTIDE SEQUENCE</scope>
    <source>
        <strain evidence="2">SIG551</strain>
    </source>
</reference>
<evidence type="ECO:0000313" key="3">
    <source>
        <dbReference type="Proteomes" id="UP000754750"/>
    </source>
</evidence>
<proteinExistence type="predicted"/>
<dbReference type="RefSeq" id="WP_020074605.1">
    <property type="nucleotide sequence ID" value="NZ_JBKWRC010000003.1"/>
</dbReference>
<comment type="caution">
    <text evidence="2">The sequence shown here is derived from an EMBL/GenBank/DDBJ whole genome shotgun (WGS) entry which is preliminary data.</text>
</comment>
<dbReference type="InterPro" id="IPR024617">
    <property type="entry name" value="DUF3870"/>
</dbReference>
<dbReference type="Proteomes" id="UP000754750">
    <property type="component" value="Unassembled WGS sequence"/>
</dbReference>
<accession>A0A928Q4W2</accession>
<dbReference type="AlphaFoldDB" id="A0A928Q4W2"/>